<accession>A0A914LWG7</accession>
<dbReference type="GO" id="GO:0005524">
    <property type="term" value="F:ATP binding"/>
    <property type="evidence" value="ECO:0007669"/>
    <property type="project" value="UniProtKB-UniRule"/>
</dbReference>
<dbReference type="SUPFAM" id="SSF90257">
    <property type="entry name" value="Myosin rod fragments"/>
    <property type="match status" value="3"/>
</dbReference>
<feature type="coiled-coil region" evidence="10">
    <location>
        <begin position="930"/>
        <end position="1333"/>
    </location>
</feature>
<feature type="domain" description="Myosin motor" evidence="12">
    <location>
        <begin position="139"/>
        <end position="866"/>
    </location>
</feature>
<dbReference type="InterPro" id="IPR004009">
    <property type="entry name" value="SH3_Myosin"/>
</dbReference>
<dbReference type="Gene3D" id="1.20.5.340">
    <property type="match status" value="2"/>
</dbReference>
<dbReference type="FunFam" id="3.40.850.10:FF:000101">
    <property type="entry name" value="Slow myosin heavy chain 2"/>
    <property type="match status" value="1"/>
</dbReference>
<dbReference type="Gene3D" id="1.20.58.530">
    <property type="match status" value="1"/>
</dbReference>
<dbReference type="GO" id="GO:0045177">
    <property type="term" value="C:apical part of cell"/>
    <property type="evidence" value="ECO:0007669"/>
    <property type="project" value="UniProtKB-ARBA"/>
</dbReference>
<reference evidence="15" key="1">
    <citation type="submission" date="2022-11" db="UniProtKB">
        <authorList>
            <consortium name="WormBaseParasite"/>
        </authorList>
    </citation>
    <scope>IDENTIFICATION</scope>
</reference>
<dbReference type="GO" id="GO:0016459">
    <property type="term" value="C:myosin complex"/>
    <property type="evidence" value="ECO:0007669"/>
    <property type="project" value="UniProtKB-KW"/>
</dbReference>
<evidence type="ECO:0000259" key="13">
    <source>
        <dbReference type="PROSITE" id="PS51844"/>
    </source>
</evidence>
<dbReference type="PRINTS" id="PR00193">
    <property type="entry name" value="MYOSINHEAVY"/>
</dbReference>
<evidence type="ECO:0000256" key="1">
    <source>
        <dbReference type="ARBA" id="ARBA00008314"/>
    </source>
</evidence>
<evidence type="ECO:0000256" key="9">
    <source>
        <dbReference type="PROSITE-ProRule" id="PRU00782"/>
    </source>
</evidence>
<keyword evidence="14" id="KW-1185">Reference proteome</keyword>
<dbReference type="PANTHER" id="PTHR13140:SF857">
    <property type="entry name" value="MYOSIN-11"/>
    <property type="match status" value="1"/>
</dbReference>
<organism evidence="14 15">
    <name type="scientific">Meloidogyne incognita</name>
    <name type="common">Southern root-knot nematode worm</name>
    <name type="synonym">Oxyuris incognita</name>
    <dbReference type="NCBI Taxonomy" id="6306"/>
    <lineage>
        <taxon>Eukaryota</taxon>
        <taxon>Metazoa</taxon>
        <taxon>Ecdysozoa</taxon>
        <taxon>Nematoda</taxon>
        <taxon>Chromadorea</taxon>
        <taxon>Rhabditida</taxon>
        <taxon>Tylenchina</taxon>
        <taxon>Tylenchomorpha</taxon>
        <taxon>Tylenchoidea</taxon>
        <taxon>Meloidogynidae</taxon>
        <taxon>Meloidogyninae</taxon>
        <taxon>Meloidogyne</taxon>
        <taxon>Meloidogyne incognita group</taxon>
    </lineage>
</organism>
<dbReference type="Gene3D" id="1.10.10.820">
    <property type="match status" value="1"/>
</dbReference>
<dbReference type="InterPro" id="IPR027417">
    <property type="entry name" value="P-loop_NTPase"/>
</dbReference>
<keyword evidence="4" id="KW-0112">Calmodulin-binding</keyword>
<evidence type="ECO:0000259" key="12">
    <source>
        <dbReference type="PROSITE" id="PS51456"/>
    </source>
</evidence>
<dbReference type="GO" id="GO:0007015">
    <property type="term" value="P:actin filament organization"/>
    <property type="evidence" value="ECO:0007669"/>
    <property type="project" value="TreeGrafter"/>
</dbReference>
<evidence type="ECO:0000256" key="3">
    <source>
        <dbReference type="ARBA" id="ARBA00022840"/>
    </source>
</evidence>
<dbReference type="GO" id="GO:0005516">
    <property type="term" value="F:calmodulin binding"/>
    <property type="evidence" value="ECO:0007669"/>
    <property type="project" value="UniProtKB-KW"/>
</dbReference>
<dbReference type="GO" id="GO:0051015">
    <property type="term" value="F:actin filament binding"/>
    <property type="evidence" value="ECO:0007669"/>
    <property type="project" value="InterPro"/>
</dbReference>
<dbReference type="InterPro" id="IPR002928">
    <property type="entry name" value="Myosin_tail"/>
</dbReference>
<dbReference type="FunFam" id="1.10.10.820:FF:000001">
    <property type="entry name" value="Myosin heavy chain"/>
    <property type="match status" value="1"/>
</dbReference>
<evidence type="ECO:0000256" key="8">
    <source>
        <dbReference type="ARBA" id="ARBA00023203"/>
    </source>
</evidence>
<dbReference type="Gene3D" id="1.20.120.720">
    <property type="entry name" value="Myosin VI head, motor domain, U50 subdomain"/>
    <property type="match status" value="1"/>
</dbReference>
<dbReference type="SMART" id="SM00242">
    <property type="entry name" value="MYSc"/>
    <property type="match status" value="1"/>
</dbReference>
<keyword evidence="5 10" id="KW-0175">Coiled coil</keyword>
<dbReference type="SUPFAM" id="SSF50084">
    <property type="entry name" value="Myosin S1 fragment, N-terminal domain"/>
    <property type="match status" value="1"/>
</dbReference>
<dbReference type="FunFam" id="2.30.30.360:FF:000001">
    <property type="entry name" value="Myosin heavy chain"/>
    <property type="match status" value="1"/>
</dbReference>
<dbReference type="FunFam" id="1.20.58.530:FF:000003">
    <property type="entry name" value="Myosin heavy chain 10"/>
    <property type="match status" value="1"/>
</dbReference>
<feature type="domain" description="Myosin N-terminal SH3-like" evidence="13">
    <location>
        <begin position="37"/>
        <end position="87"/>
    </location>
</feature>
<evidence type="ECO:0000313" key="14">
    <source>
        <dbReference type="Proteomes" id="UP000887563"/>
    </source>
</evidence>
<dbReference type="GO" id="GO:0005863">
    <property type="term" value="C:striated muscle myosin thick filament"/>
    <property type="evidence" value="ECO:0007669"/>
    <property type="project" value="UniProtKB-ARBA"/>
</dbReference>
<dbReference type="Proteomes" id="UP000887563">
    <property type="component" value="Unplaced"/>
</dbReference>
<dbReference type="WBParaSite" id="Minc3s00879g18417">
    <property type="protein sequence ID" value="Minc3s00879g18417"/>
    <property type="gene ID" value="Minc3s00879g18417"/>
</dbReference>
<evidence type="ECO:0000256" key="10">
    <source>
        <dbReference type="SAM" id="Coils"/>
    </source>
</evidence>
<dbReference type="CDD" id="cd01377">
    <property type="entry name" value="MYSc_class_II"/>
    <property type="match status" value="1"/>
</dbReference>
<dbReference type="InterPro" id="IPR001609">
    <property type="entry name" value="Myosin_head_motor_dom-like"/>
</dbReference>
<dbReference type="FunFam" id="1.20.120.720:FF:000001">
    <property type="entry name" value="Myosin heavy chain, muscle"/>
    <property type="match status" value="1"/>
</dbReference>
<evidence type="ECO:0000256" key="7">
    <source>
        <dbReference type="ARBA" id="ARBA00023175"/>
    </source>
</evidence>
<dbReference type="Gene3D" id="1.20.5.4820">
    <property type="match status" value="1"/>
</dbReference>
<name>A0A914LWG7_MELIC</name>
<dbReference type="PROSITE" id="PS50096">
    <property type="entry name" value="IQ"/>
    <property type="match status" value="1"/>
</dbReference>
<dbReference type="SUPFAM" id="SSF52540">
    <property type="entry name" value="P-loop containing nucleoside triphosphate hydrolases"/>
    <property type="match status" value="1"/>
</dbReference>
<keyword evidence="2 9" id="KW-0547">Nucleotide-binding</keyword>
<evidence type="ECO:0000256" key="6">
    <source>
        <dbReference type="ARBA" id="ARBA00023123"/>
    </source>
</evidence>
<evidence type="ECO:0000256" key="4">
    <source>
        <dbReference type="ARBA" id="ARBA00022860"/>
    </source>
</evidence>
<keyword evidence="6 9" id="KW-0518">Myosin</keyword>
<proteinExistence type="inferred from homology"/>
<keyword evidence="7 9" id="KW-0505">Motor protein</keyword>
<keyword evidence="8 9" id="KW-0009">Actin-binding</keyword>
<comment type="caution">
    <text evidence="9">Lacks conserved residue(s) required for the propagation of feature annotation.</text>
</comment>
<evidence type="ECO:0000256" key="5">
    <source>
        <dbReference type="ARBA" id="ARBA00023054"/>
    </source>
</evidence>
<dbReference type="InterPro" id="IPR008989">
    <property type="entry name" value="Myosin_S1_N"/>
</dbReference>
<dbReference type="Pfam" id="PF01576">
    <property type="entry name" value="Myosin_tail_1"/>
    <property type="match status" value="1"/>
</dbReference>
<dbReference type="PROSITE" id="PS51456">
    <property type="entry name" value="MYOSIN_MOTOR"/>
    <property type="match status" value="1"/>
</dbReference>
<dbReference type="FunFam" id="1.20.5.4820:FF:000002">
    <property type="entry name" value="Myosin heavy chain 10"/>
    <property type="match status" value="1"/>
</dbReference>
<dbReference type="GO" id="GO:0060972">
    <property type="term" value="P:left/right pattern formation"/>
    <property type="evidence" value="ECO:0007669"/>
    <property type="project" value="UniProtKB-ARBA"/>
</dbReference>
<feature type="region of interest" description="Disordered" evidence="11">
    <location>
        <begin position="1"/>
        <end position="22"/>
    </location>
</feature>
<dbReference type="Gene3D" id="2.30.30.360">
    <property type="entry name" value="Myosin S1 fragment, N-terminal"/>
    <property type="match status" value="1"/>
</dbReference>
<dbReference type="InterPro" id="IPR036961">
    <property type="entry name" value="Kinesin_motor_dom_sf"/>
</dbReference>
<protein>
    <submittedName>
        <fullName evidence="15">Myosin heavy chain</fullName>
    </submittedName>
</protein>
<dbReference type="Pfam" id="PF02736">
    <property type="entry name" value="Myosin_N"/>
    <property type="match status" value="1"/>
</dbReference>
<feature type="binding site" evidence="9">
    <location>
        <begin position="232"/>
        <end position="239"/>
    </location>
    <ligand>
        <name>ATP</name>
        <dbReference type="ChEBI" id="CHEBI:30616"/>
    </ligand>
</feature>
<dbReference type="Gene3D" id="3.40.850.10">
    <property type="entry name" value="Kinesin motor domain"/>
    <property type="match status" value="1"/>
</dbReference>
<dbReference type="GO" id="GO:0000146">
    <property type="term" value="F:microfilament motor activity"/>
    <property type="evidence" value="ECO:0007669"/>
    <property type="project" value="TreeGrafter"/>
</dbReference>
<evidence type="ECO:0000256" key="2">
    <source>
        <dbReference type="ARBA" id="ARBA00022741"/>
    </source>
</evidence>
<sequence>MLNGGIGNNNNKNEDGGGGPLAARMRITDPMLQAEWAKKRLIWVPHETEGFVKASIISEDADTYTVEFVENGHQLRLSKDDCQKMNPPKFDKIRGNPGFGQKRALVGYFFICFVGWMNWVEKGKFWFSDRVFKIFLLSWLVEDMADLTCLNEPSVFDNLKQRYYSELIYTYSGLFCVVMNPYKKLPIYSEAVIESYKGKKRNERPPHVFAIADCAYRSMLQDHEDQSILCTGESGAGKTENTKKVIQYLAHVAGATRLGHHNKLVNTSTSNGLLCSSPARSHSSVDQINLVGELEQQLLQANPILEAFGNSKTVKNDNSSRFGKFIRINFDLAGYISGANIEFYLLEKSRTCRQANDERSFHVFYQFLRGTSAEEKASFLLEDVSKYKFLQNGYITLPNVDDAAEFHNTIRSMKIMGFHDDEINSVLRVVSAVLLLGNIEFKQEKNSDQATLPDDTVAQKICHLLGLPVADFTKAFLRPRIKVGREHVQKAQNKEQAEFGVEAIGKACYERMFKWLVSRINKSLDRTRRTGTSFIGILDIAGFEIFKLNSFEQLCINYTNEKLQQLFNNTMFVLEQEEYQREGIDWQFIDFGLDLQPTIELIEKPTGILALLDEQCIFPKATDKSFVEKLFTYHEKHEKFVVPEMRSKSDFAVMHYAGRVDYYSDKWLMKNMDPLNENVVQLMQNSTDQFLAGIWKDAEFAGMGVTELNDTVFGVRTKKGMFRTVGHMHKEQLNKLMTTLRNTFPHFVRCIIPNHDKKEFPSGLPAILKPLKINAHLVLEQLRCNGVLEGIRICRQGFPNRIPFQEFRHRYEILTPNLIPKSFVDGKEACKRIIEALELDKYYYRIGQSKVFFRAGMLAHLEEERDRKLCGLIISFQSQCRAYLARRLYQKRVQQSNAIRILQRNGLAWLKLRDWQWWRLYTKVKPLLQVTNQEEAIRKRDEELNVLRDRLANNEKEMLEIQLLLNRTEEEKISLQAQLQVESDDRAGAEELADELKQRNIKFEDVVNELTLRLEEVDEAQSKILQSNKKLDETVKDLESQLEDEESARQKLMLDKKNLENKLKELQERFALMQDANERLQLEKKSVDNKLVQLSDLLQEGEDKAKQGMKYRQKLENQLSELTERYESELRLREFAEKEKKNIASGIAQQSSMLDEKHSKIEYLTTELGKYEAELVQLRNKSDDDLATISGLQKHSRKLELLLEEAREDLEQEKKQKLALQSKLRQLEQELADVQALQEEQEIEKHQILNELDSARLQLKDSKKRVDEDVIQQYEEQLKRFTKDLDNVQQQLVDAEAAQKRIENSKKKLQQEFEDLQNELDQSNMEKAALLRKMKMIERIITK</sequence>
<dbReference type="PANTHER" id="PTHR13140">
    <property type="entry name" value="MYOSIN"/>
    <property type="match status" value="1"/>
</dbReference>
<comment type="similarity">
    <text evidence="1 9">Belongs to the TRAFAC class myosin-kinesin ATPase superfamily. Myosin family.</text>
</comment>
<dbReference type="Pfam" id="PF00063">
    <property type="entry name" value="Myosin_head"/>
    <property type="match status" value="1"/>
</dbReference>
<dbReference type="GO" id="GO:0016020">
    <property type="term" value="C:membrane"/>
    <property type="evidence" value="ECO:0007669"/>
    <property type="project" value="TreeGrafter"/>
</dbReference>
<evidence type="ECO:0000256" key="11">
    <source>
        <dbReference type="SAM" id="MobiDB-lite"/>
    </source>
</evidence>
<evidence type="ECO:0000313" key="15">
    <source>
        <dbReference type="WBParaSite" id="Minc3s00879g18417"/>
    </source>
</evidence>
<dbReference type="PROSITE" id="PS51844">
    <property type="entry name" value="SH3_LIKE"/>
    <property type="match status" value="1"/>
</dbReference>
<keyword evidence="3 9" id="KW-0067">ATP-binding</keyword>